<feature type="domain" description="Cadherin" evidence="5">
    <location>
        <begin position="521"/>
        <end position="619"/>
    </location>
</feature>
<name>A0A0P0CRK2_9BACT</name>
<feature type="domain" description="Cadherin" evidence="5">
    <location>
        <begin position="209"/>
        <end position="308"/>
    </location>
</feature>
<dbReference type="InterPro" id="IPR026444">
    <property type="entry name" value="Secre_tail"/>
</dbReference>
<gene>
    <name evidence="6" type="ORF">DC20_15040</name>
</gene>
<dbReference type="InterPro" id="IPR015919">
    <property type="entry name" value="Cadherin-like_sf"/>
</dbReference>
<dbReference type="AlphaFoldDB" id="A0A0P0CRK2"/>
<feature type="domain" description="Cadherin" evidence="5">
    <location>
        <begin position="107"/>
        <end position="206"/>
    </location>
</feature>
<evidence type="ECO:0000259" key="5">
    <source>
        <dbReference type="PROSITE" id="PS50268"/>
    </source>
</evidence>
<dbReference type="InterPro" id="IPR013783">
    <property type="entry name" value="Ig-like_fold"/>
</dbReference>
<reference evidence="6 7" key="1">
    <citation type="submission" date="2015-08" db="EMBL/GenBank/DDBJ databases">
        <title>Complete genome sequence of Rufibacter tibetensis strain 1351t, a radiation-resistant bacterium from tibet plateau.</title>
        <authorList>
            <person name="Dai J."/>
        </authorList>
    </citation>
    <scope>NUCLEOTIDE SEQUENCE [LARGE SCALE GENOMIC DNA]</scope>
    <source>
        <strain evidence="6 7">1351</strain>
    </source>
</reference>
<evidence type="ECO:0000313" key="7">
    <source>
        <dbReference type="Proteomes" id="UP000061382"/>
    </source>
</evidence>
<evidence type="ECO:0000256" key="3">
    <source>
        <dbReference type="ARBA" id="ARBA00022837"/>
    </source>
</evidence>
<accession>A0A0P0CRK2</accession>
<dbReference type="GO" id="GO:0008013">
    <property type="term" value="F:beta-catenin binding"/>
    <property type="evidence" value="ECO:0007669"/>
    <property type="project" value="TreeGrafter"/>
</dbReference>
<dbReference type="Gene3D" id="2.60.40.60">
    <property type="entry name" value="Cadherins"/>
    <property type="match status" value="6"/>
</dbReference>
<feature type="domain" description="Cadherin" evidence="5">
    <location>
        <begin position="619"/>
        <end position="720"/>
    </location>
</feature>
<dbReference type="InterPro" id="IPR002126">
    <property type="entry name" value="Cadherin-like_dom"/>
</dbReference>
<keyword evidence="4" id="KW-0472">Membrane</keyword>
<dbReference type="PANTHER" id="PTHR24027">
    <property type="entry name" value="CADHERIN-23"/>
    <property type="match status" value="1"/>
</dbReference>
<dbReference type="GO" id="GO:0016477">
    <property type="term" value="P:cell migration"/>
    <property type="evidence" value="ECO:0007669"/>
    <property type="project" value="TreeGrafter"/>
</dbReference>
<keyword evidence="2" id="KW-0677">Repeat</keyword>
<dbReference type="EMBL" id="CP012643">
    <property type="protein sequence ID" value="ALJ00051.1"/>
    <property type="molecule type" value="Genomic_DNA"/>
</dbReference>
<proteinExistence type="predicted"/>
<feature type="domain" description="Cadherin" evidence="5">
    <location>
        <begin position="318"/>
        <end position="411"/>
    </location>
</feature>
<dbReference type="KEGG" id="rti:DC20_15040"/>
<dbReference type="SMART" id="SM00112">
    <property type="entry name" value="CA"/>
    <property type="match status" value="6"/>
</dbReference>
<keyword evidence="3" id="KW-0106">Calcium</keyword>
<dbReference type="SMART" id="SM00736">
    <property type="entry name" value="CADG"/>
    <property type="match status" value="2"/>
</dbReference>
<dbReference type="Gene3D" id="2.60.40.10">
    <property type="entry name" value="Immunoglobulins"/>
    <property type="match status" value="1"/>
</dbReference>
<dbReference type="GO" id="GO:0007156">
    <property type="term" value="P:homophilic cell adhesion via plasma membrane adhesion molecules"/>
    <property type="evidence" value="ECO:0007669"/>
    <property type="project" value="InterPro"/>
</dbReference>
<dbReference type="CDD" id="cd11304">
    <property type="entry name" value="Cadherin_repeat"/>
    <property type="match status" value="6"/>
</dbReference>
<evidence type="ECO:0000313" key="6">
    <source>
        <dbReference type="EMBL" id="ALJ00051.1"/>
    </source>
</evidence>
<dbReference type="Pfam" id="PF00028">
    <property type="entry name" value="Cadherin"/>
    <property type="match status" value="5"/>
</dbReference>
<dbReference type="NCBIfam" id="TIGR04183">
    <property type="entry name" value="Por_Secre_tail"/>
    <property type="match status" value="1"/>
</dbReference>
<evidence type="ECO:0000256" key="4">
    <source>
        <dbReference type="ARBA" id="ARBA00023136"/>
    </source>
</evidence>
<dbReference type="InterPro" id="IPR006644">
    <property type="entry name" value="Cadg"/>
</dbReference>
<dbReference type="SUPFAM" id="SSF49313">
    <property type="entry name" value="Cadherin-like"/>
    <property type="match status" value="6"/>
</dbReference>
<comment type="subcellular location">
    <subcellularLocation>
        <location evidence="1">Membrane</location>
    </subcellularLocation>
</comment>
<dbReference type="PANTHER" id="PTHR24027:SF438">
    <property type="entry name" value="CADHERIN 23"/>
    <property type="match status" value="1"/>
</dbReference>
<dbReference type="PROSITE" id="PS50268">
    <property type="entry name" value="CADHERIN_2"/>
    <property type="match status" value="6"/>
</dbReference>
<dbReference type="GO" id="GO:0005509">
    <property type="term" value="F:calcium ion binding"/>
    <property type="evidence" value="ECO:0007669"/>
    <property type="project" value="InterPro"/>
</dbReference>
<evidence type="ECO:0000256" key="1">
    <source>
        <dbReference type="ARBA" id="ARBA00004370"/>
    </source>
</evidence>
<dbReference type="Proteomes" id="UP000061382">
    <property type="component" value="Chromosome"/>
</dbReference>
<keyword evidence="7" id="KW-1185">Reference proteome</keyword>
<dbReference type="PATRIC" id="fig|512763.3.peg.3310"/>
<dbReference type="GO" id="GO:0045296">
    <property type="term" value="F:cadherin binding"/>
    <property type="evidence" value="ECO:0007669"/>
    <property type="project" value="TreeGrafter"/>
</dbReference>
<organism evidence="6 7">
    <name type="scientific">Rufibacter tibetensis</name>
    <dbReference type="NCBI Taxonomy" id="512763"/>
    <lineage>
        <taxon>Bacteria</taxon>
        <taxon>Pseudomonadati</taxon>
        <taxon>Bacteroidota</taxon>
        <taxon>Cytophagia</taxon>
        <taxon>Cytophagales</taxon>
        <taxon>Hymenobacteraceae</taxon>
        <taxon>Rufibacter</taxon>
    </lineage>
</organism>
<feature type="domain" description="Cadherin" evidence="5">
    <location>
        <begin position="424"/>
        <end position="518"/>
    </location>
</feature>
<dbReference type="GO" id="GO:0016342">
    <property type="term" value="C:catenin complex"/>
    <property type="evidence" value="ECO:0007669"/>
    <property type="project" value="TreeGrafter"/>
</dbReference>
<sequence>MLSTALGTVGIKSIHNTGTGGSITNFKITELPDAASQGVLYINGTAQTSVTATEFPYNATLSFDPNENFSGTAVFKYQVENSEADNTYGNTAYYFVQVNKAPSVPTDANTAGNTVSENAANGTEVGITASATDPEGATITYSLSNNSGGRFAIDASTGVVTVANGSLLNYESAIAHSISVQASDGHFTSSQTFTIVVTDVNEAPSTSTDANATANAVPENSANGTLVNITASSADPEGAPISYTLTDNAGGRFAIHASTGVVTVANGALLDFETATSYSITVQASDGGLTSTQTFTIAVTNDNEGPSVPIDVNTAANTVAENSAGGTLVGITASSTDPDAGTTLTYSLSVNPENRFAINSSTGVVSVASGAVIDFETTPSLDITVQVSDGSLTSSQTFTIEVTNVNEAPVITSASAVFMPENTTYVITVTATDPENGTLEYFLDANSFSSPDYTKFNVKSNTGELSFVNYIPNYEAPGSAAGTNVYTVGVLVGDGNLFKSQTITVTITDVVDENPPSTPTDVNAETNTIPENAVTGTVVGVTAYATDAEARVSYSLSDDAGGRFAIDASTGVVTVANGALLNFEAATSHTIRVLASDGTHTTSQIFTIAVTNVNEAPVFTSASSVSVPENTTSVMTVAATDPENNTIVYSISTSPDQSSFRIDPATGALSFMKAPDYEAPGSAANSNVYTVAVIVSDGVLSKEQTITVTVTEVTEETPLPVALLNFKATRNKKNALLTWQTATEQENETFEVERSTNGRNFSKIGQVAGAGNSLNLLNYSFTDNNPLEGINYYRLRQVDFNGESETSAIVAVKYVTTITEVSMLSYPNPTSAAFTLEISMTNPENIIVEIRDIAGKLVRASSYAATAGLNKIKYDLNQEVDGMYIITVKGKDFQKANRIIKSGSAAAKNSGR</sequence>
<dbReference type="Pfam" id="PF18962">
    <property type="entry name" value="Por_Secre_tail"/>
    <property type="match status" value="1"/>
</dbReference>
<dbReference type="InterPro" id="IPR039808">
    <property type="entry name" value="Cadherin"/>
</dbReference>
<evidence type="ECO:0000256" key="2">
    <source>
        <dbReference type="ARBA" id="ARBA00022737"/>
    </source>
</evidence>
<protein>
    <recommendedName>
        <fullName evidence="5">Cadherin domain-containing protein</fullName>
    </recommendedName>
</protein>